<feature type="signal peptide" evidence="9">
    <location>
        <begin position="1"/>
        <end position="20"/>
    </location>
</feature>
<keyword evidence="9" id="KW-0732">Signal</keyword>
<evidence type="ECO:0000256" key="5">
    <source>
        <dbReference type="ARBA" id="ARBA00022833"/>
    </source>
</evidence>
<dbReference type="PROSITE" id="PS51257">
    <property type="entry name" value="PROKAR_LIPOPROTEIN"/>
    <property type="match status" value="1"/>
</dbReference>
<dbReference type="GO" id="GO:0004180">
    <property type="term" value="F:carboxypeptidase activity"/>
    <property type="evidence" value="ECO:0007669"/>
    <property type="project" value="UniProtKB-KW"/>
</dbReference>
<evidence type="ECO:0000256" key="7">
    <source>
        <dbReference type="RuleBase" id="RU003435"/>
    </source>
</evidence>
<dbReference type="EMBL" id="JMCB01000003">
    <property type="protein sequence ID" value="KFE70095.1"/>
    <property type="molecule type" value="Genomic_DNA"/>
</dbReference>
<comment type="similarity">
    <text evidence="1 7">Belongs to the peptidase M3 family.</text>
</comment>
<evidence type="ECO:0000313" key="12">
    <source>
        <dbReference type="Proteomes" id="UP000028725"/>
    </source>
</evidence>
<name>A0A085WQY2_9BACT</name>
<dbReference type="SUPFAM" id="SSF55486">
    <property type="entry name" value="Metalloproteases ('zincins'), catalytic domain"/>
    <property type="match status" value="1"/>
</dbReference>
<evidence type="ECO:0000256" key="9">
    <source>
        <dbReference type="SAM" id="SignalP"/>
    </source>
</evidence>
<evidence type="ECO:0000256" key="4">
    <source>
        <dbReference type="ARBA" id="ARBA00022801"/>
    </source>
</evidence>
<evidence type="ECO:0000313" key="11">
    <source>
        <dbReference type="EMBL" id="KFE70095.1"/>
    </source>
</evidence>
<dbReference type="PANTHER" id="PTHR43660">
    <property type="entry name" value="DIPEPTIDYL CARBOXYPEPTIDASE"/>
    <property type="match status" value="1"/>
</dbReference>
<evidence type="ECO:0000256" key="1">
    <source>
        <dbReference type="ARBA" id="ARBA00006040"/>
    </source>
</evidence>
<accession>A0A085WQY2</accession>
<comment type="cofactor">
    <cofactor evidence="7">
        <name>Zn(2+)</name>
        <dbReference type="ChEBI" id="CHEBI:29105"/>
    </cofactor>
    <text evidence="7">Binds 1 zinc ion.</text>
</comment>
<keyword evidence="12" id="KW-1185">Reference proteome</keyword>
<dbReference type="FunFam" id="3.40.390.10:FF:000009">
    <property type="entry name" value="Oligopeptidase A"/>
    <property type="match status" value="1"/>
</dbReference>
<evidence type="ECO:0000256" key="2">
    <source>
        <dbReference type="ARBA" id="ARBA00022670"/>
    </source>
</evidence>
<dbReference type="InterPro" id="IPR034005">
    <property type="entry name" value="M3A_DCP"/>
</dbReference>
<evidence type="ECO:0000256" key="6">
    <source>
        <dbReference type="ARBA" id="ARBA00023049"/>
    </source>
</evidence>
<gene>
    <name evidence="11" type="ORF">DB31_5137</name>
</gene>
<proteinExistence type="inferred from homology"/>
<dbReference type="AlphaFoldDB" id="A0A085WQY2"/>
<dbReference type="GO" id="GO:0046872">
    <property type="term" value="F:metal ion binding"/>
    <property type="evidence" value="ECO:0007669"/>
    <property type="project" value="UniProtKB-UniRule"/>
</dbReference>
<dbReference type="InterPro" id="IPR045090">
    <property type="entry name" value="Pept_M3A_M3B"/>
</dbReference>
<feature type="region of interest" description="Disordered" evidence="8">
    <location>
        <begin position="24"/>
        <end position="54"/>
    </location>
</feature>
<dbReference type="InterPro" id="IPR001567">
    <property type="entry name" value="Pept_M3A_M3B_dom"/>
</dbReference>
<organism evidence="11 12">
    <name type="scientific">Hyalangium minutum</name>
    <dbReference type="NCBI Taxonomy" id="394096"/>
    <lineage>
        <taxon>Bacteria</taxon>
        <taxon>Pseudomonadati</taxon>
        <taxon>Myxococcota</taxon>
        <taxon>Myxococcia</taxon>
        <taxon>Myxococcales</taxon>
        <taxon>Cystobacterineae</taxon>
        <taxon>Archangiaceae</taxon>
        <taxon>Hyalangium</taxon>
    </lineage>
</organism>
<keyword evidence="6 7" id="KW-0482">Metalloprotease</keyword>
<dbReference type="InterPro" id="IPR024080">
    <property type="entry name" value="Neurolysin/TOP_N"/>
</dbReference>
<dbReference type="STRING" id="394096.DB31_5137"/>
<feature type="compositionally biased region" description="Low complexity" evidence="8">
    <location>
        <begin position="24"/>
        <end position="33"/>
    </location>
</feature>
<comment type="caution">
    <text evidence="11">The sequence shown here is derived from an EMBL/GenBank/DDBJ whole genome shotgun (WGS) entry which is preliminary data.</text>
</comment>
<evidence type="ECO:0000256" key="8">
    <source>
        <dbReference type="SAM" id="MobiDB-lite"/>
    </source>
</evidence>
<dbReference type="PANTHER" id="PTHR43660:SF1">
    <property type="entry name" value="DIPEPTIDYL CARBOXYPEPTIDASE"/>
    <property type="match status" value="1"/>
</dbReference>
<dbReference type="InterPro" id="IPR024077">
    <property type="entry name" value="Neurolysin/TOP_dom2"/>
</dbReference>
<dbReference type="InterPro" id="IPR024079">
    <property type="entry name" value="MetalloPept_cat_dom_sf"/>
</dbReference>
<dbReference type="Gene3D" id="1.20.1050.40">
    <property type="entry name" value="Endopeptidase. Chain P, domain 1"/>
    <property type="match status" value="1"/>
</dbReference>
<dbReference type="Gene3D" id="1.10.1370.10">
    <property type="entry name" value="Neurolysin, domain 3"/>
    <property type="match status" value="1"/>
</dbReference>
<feature type="domain" description="Peptidase M3A/M3B catalytic" evidence="10">
    <location>
        <begin position="279"/>
        <end position="727"/>
    </location>
</feature>
<sequence>MIRKLLVATVGTALLSGACATTTTAAPEASSAPVQEGSSTMQPSATTPTTQPENPVLAKWVGPYGGVPAFDKVQVAYFKPALEAAMEQTRKEVAAIAGNPAAPTFENTIAAMEDASRTLSDVRTIYGIWSSSMNGPEFQAVEREMAPKLAAFSDEITQNEQLFQRIEAVYTSPDKAKLPPEQQRLAWVRYTNFVRAGAKLDAAAKKRMVEINQRLASLYTSFSQNVLADEEGYAVILESEADLAGLPDSFRAGAAAAAEARGLKGKWAIPNTRSAMEPFLTYSSRRELREKVWRYYVDRGDNRDAHDNNAIISEILKLRAERAKLLGYATHAHWRLENTMAKTPERAMELMEAVWKPAVARVREEVADMQAIANKEGAKFKIAPWDYRYYAEKVRKAKYDLDQNEVKPYLQLEKLREGMFWVAGELFGFVFEPVNNVPVYHPDVRVWEVKDKATGRHIGLWYFDPYARQGKRSGAWMNAYRAQERFKGDVTTIVSNNANFVKGKPGEPVLISWEDASTLFHEFGHALHGLNSQVTYGTLSGTAVARDYVEFPSQLLEHWLPTPEVLNRFALNAETGKPVPPELVARITKASTFNQGFATVEYLASALVDMKLHLAGDKPIDADAFERETLKTLGMPQEIVMRHRTPQFSHVFAGDGYSAGYYSYLWSDTLTADAYEAFTEGKGAYDRDVAERLRKHVFSVGNTIDPAEGYRAFRGKEAGIDALMRKRGFPVPSAPASKKAK</sequence>
<dbReference type="GO" id="GO:0005829">
    <property type="term" value="C:cytosol"/>
    <property type="evidence" value="ECO:0007669"/>
    <property type="project" value="TreeGrafter"/>
</dbReference>
<dbReference type="PATRIC" id="fig|394096.3.peg.1620"/>
<dbReference type="GO" id="GO:0004222">
    <property type="term" value="F:metalloendopeptidase activity"/>
    <property type="evidence" value="ECO:0007669"/>
    <property type="project" value="InterPro"/>
</dbReference>
<dbReference type="Gene3D" id="3.40.390.10">
    <property type="entry name" value="Collagenase (Catalytic Domain)"/>
    <property type="match status" value="1"/>
</dbReference>
<keyword evidence="4 7" id="KW-0378">Hydrolase</keyword>
<dbReference type="Proteomes" id="UP000028725">
    <property type="component" value="Unassembled WGS sequence"/>
</dbReference>
<dbReference type="GO" id="GO:0006508">
    <property type="term" value="P:proteolysis"/>
    <property type="evidence" value="ECO:0007669"/>
    <property type="project" value="UniProtKB-KW"/>
</dbReference>
<dbReference type="CDD" id="cd06456">
    <property type="entry name" value="M3A_DCP"/>
    <property type="match status" value="1"/>
</dbReference>
<keyword evidence="5 7" id="KW-0862">Zinc</keyword>
<evidence type="ECO:0000259" key="10">
    <source>
        <dbReference type="Pfam" id="PF01432"/>
    </source>
</evidence>
<dbReference type="Pfam" id="PF01432">
    <property type="entry name" value="Peptidase_M3"/>
    <property type="match status" value="1"/>
</dbReference>
<keyword evidence="2 7" id="KW-0645">Protease</keyword>
<feature type="compositionally biased region" description="Polar residues" evidence="8">
    <location>
        <begin position="36"/>
        <end position="53"/>
    </location>
</feature>
<protein>
    <submittedName>
        <fullName evidence="11">Dipeptidyl carboxypeptidase Dcp</fullName>
    </submittedName>
</protein>
<reference evidence="11 12" key="1">
    <citation type="submission" date="2014-04" db="EMBL/GenBank/DDBJ databases">
        <title>Genome assembly of Hyalangium minutum DSM 14724.</title>
        <authorList>
            <person name="Sharma G."/>
            <person name="Subramanian S."/>
        </authorList>
    </citation>
    <scope>NUCLEOTIDE SEQUENCE [LARGE SCALE GENOMIC DNA]</scope>
    <source>
        <strain evidence="11 12">DSM 14724</strain>
    </source>
</reference>
<keyword evidence="11" id="KW-0121">Carboxypeptidase</keyword>
<keyword evidence="3 7" id="KW-0479">Metal-binding</keyword>
<feature type="chain" id="PRO_5001799859" evidence="9">
    <location>
        <begin position="21"/>
        <end position="741"/>
    </location>
</feature>
<evidence type="ECO:0000256" key="3">
    <source>
        <dbReference type="ARBA" id="ARBA00022723"/>
    </source>
</evidence>